<dbReference type="PANTHER" id="PTHR31672">
    <property type="entry name" value="BNACNNG10540D PROTEIN"/>
    <property type="match status" value="1"/>
</dbReference>
<dbReference type="InterPro" id="IPR001810">
    <property type="entry name" value="F-box_dom"/>
</dbReference>
<dbReference type="Proteomes" id="UP000467841">
    <property type="component" value="Unassembled WGS sequence"/>
</dbReference>
<dbReference type="EMBL" id="CACVBM020001329">
    <property type="protein sequence ID" value="CAA7045720.1"/>
    <property type="molecule type" value="Genomic_DNA"/>
</dbReference>
<reference evidence="3" key="1">
    <citation type="submission" date="2020-01" db="EMBL/GenBank/DDBJ databases">
        <authorList>
            <person name="Mishra B."/>
        </authorList>
    </citation>
    <scope>NUCLEOTIDE SEQUENCE [LARGE SCALE GENOMIC DNA]</scope>
</reference>
<feature type="domain" description="F-box" evidence="2">
    <location>
        <begin position="1"/>
        <end position="50"/>
    </location>
</feature>
<dbReference type="OrthoDB" id="1098411at2759"/>
<comment type="caution">
    <text evidence="3">The sequence shown here is derived from an EMBL/GenBank/DDBJ whole genome shotgun (WGS) entry which is preliminary data.</text>
</comment>
<dbReference type="NCBIfam" id="TIGR01640">
    <property type="entry name" value="F_box_assoc_1"/>
    <property type="match status" value="1"/>
</dbReference>
<accession>A0A6D2K847</accession>
<keyword evidence="1" id="KW-0472">Membrane</keyword>
<organism evidence="3 4">
    <name type="scientific">Microthlaspi erraticum</name>
    <dbReference type="NCBI Taxonomy" id="1685480"/>
    <lineage>
        <taxon>Eukaryota</taxon>
        <taxon>Viridiplantae</taxon>
        <taxon>Streptophyta</taxon>
        <taxon>Embryophyta</taxon>
        <taxon>Tracheophyta</taxon>
        <taxon>Spermatophyta</taxon>
        <taxon>Magnoliopsida</taxon>
        <taxon>eudicotyledons</taxon>
        <taxon>Gunneridae</taxon>
        <taxon>Pentapetalae</taxon>
        <taxon>rosids</taxon>
        <taxon>malvids</taxon>
        <taxon>Brassicales</taxon>
        <taxon>Brassicaceae</taxon>
        <taxon>Coluteocarpeae</taxon>
        <taxon>Microthlaspi</taxon>
    </lineage>
</organism>
<dbReference type="InterPro" id="IPR050796">
    <property type="entry name" value="SCF_F-box_component"/>
</dbReference>
<proteinExistence type="predicted"/>
<evidence type="ECO:0000313" key="3">
    <source>
        <dbReference type="EMBL" id="CAA7045720.1"/>
    </source>
</evidence>
<evidence type="ECO:0000313" key="4">
    <source>
        <dbReference type="Proteomes" id="UP000467841"/>
    </source>
</evidence>
<evidence type="ECO:0000256" key="1">
    <source>
        <dbReference type="SAM" id="Phobius"/>
    </source>
</evidence>
<dbReference type="AlphaFoldDB" id="A0A6D2K847"/>
<dbReference type="InterPro" id="IPR017451">
    <property type="entry name" value="F-box-assoc_interact_dom"/>
</dbReference>
<dbReference type="PROSITE" id="PS50181">
    <property type="entry name" value="FBOX"/>
    <property type="match status" value="1"/>
</dbReference>
<dbReference type="PANTHER" id="PTHR31672:SF13">
    <property type="entry name" value="F-BOX PROTEIN CPR30-LIKE"/>
    <property type="match status" value="1"/>
</dbReference>
<dbReference type="Pfam" id="PF07734">
    <property type="entry name" value="FBA_1"/>
    <property type="match status" value="1"/>
</dbReference>
<evidence type="ECO:0000259" key="2">
    <source>
        <dbReference type="PROSITE" id="PS50181"/>
    </source>
</evidence>
<dbReference type="Gene3D" id="1.20.1280.50">
    <property type="match status" value="1"/>
</dbReference>
<keyword evidence="1" id="KW-1133">Transmembrane helix</keyword>
<keyword evidence="1" id="KW-0812">Transmembrane</keyword>
<protein>
    <recommendedName>
        <fullName evidence="2">F-box domain-containing protein</fullName>
    </recommendedName>
</protein>
<dbReference type="CDD" id="cd22157">
    <property type="entry name" value="F-box_AtFBW1-like"/>
    <property type="match status" value="1"/>
</dbReference>
<dbReference type="InterPro" id="IPR006527">
    <property type="entry name" value="F-box-assoc_dom_typ1"/>
</dbReference>
<dbReference type="SMART" id="SM00256">
    <property type="entry name" value="FBOX"/>
    <property type="match status" value="1"/>
</dbReference>
<dbReference type="Pfam" id="PF00646">
    <property type="entry name" value="F-box"/>
    <property type="match status" value="1"/>
</dbReference>
<feature type="transmembrane region" description="Helical" evidence="1">
    <location>
        <begin position="163"/>
        <end position="186"/>
    </location>
</feature>
<keyword evidence="4" id="KW-1185">Reference proteome</keyword>
<sequence>MIMSDLPHDILEEILSRVPATSLRPLRYTCKLWNALFKDQGFTNKHFRKAPKQSLVLMLKEHRVVSTSVNLNIGAPSVEFKGALVLKDSHSNPQQVDISYISSNCDGLLLCATKDHHRHVVWNPCLGETKWIQSKTGYDRRHTKLALGYVNNKSCRSYKILRWYVTTKLVGLKYMSLALIFGGFLITSL</sequence>
<dbReference type="SUPFAM" id="SSF81383">
    <property type="entry name" value="F-box domain"/>
    <property type="match status" value="1"/>
</dbReference>
<gene>
    <name evidence="3" type="ORF">MERR_LOCUS32955</name>
</gene>
<name>A0A6D2K847_9BRAS</name>
<dbReference type="InterPro" id="IPR036047">
    <property type="entry name" value="F-box-like_dom_sf"/>
</dbReference>